<keyword evidence="1" id="KW-0378">Hydrolase</keyword>
<evidence type="ECO:0000256" key="3">
    <source>
        <dbReference type="SAM" id="MobiDB-lite"/>
    </source>
</evidence>
<dbReference type="PANTHER" id="PTHR12187:SF3">
    <property type="entry name" value="INOSITOL POLYPHOSPHATE 4-PHOSPHATASE TYPE II"/>
    <property type="match status" value="1"/>
</dbReference>
<dbReference type="GO" id="GO:0005737">
    <property type="term" value="C:cytoplasm"/>
    <property type="evidence" value="ECO:0007669"/>
    <property type="project" value="TreeGrafter"/>
</dbReference>
<comment type="caution">
    <text evidence="4">The sequence shown here is derived from an EMBL/GenBank/DDBJ whole genome shotgun (WGS) entry which is preliminary data.</text>
</comment>
<reference evidence="4" key="2">
    <citation type="submission" date="2004-02" db="EMBL/GenBank/DDBJ databases">
        <authorList>
            <consortium name="Genoscope"/>
            <consortium name="Whitehead Institute Centre for Genome Research"/>
        </authorList>
    </citation>
    <scope>NUCLEOTIDE SEQUENCE</scope>
</reference>
<reference evidence="4" key="1">
    <citation type="journal article" date="2004" name="Nature">
        <title>Genome duplication in the teleost fish Tetraodon nigroviridis reveals the early vertebrate proto-karyotype.</title>
        <authorList>
            <person name="Jaillon O."/>
            <person name="Aury J.-M."/>
            <person name="Brunet F."/>
            <person name="Petit J.-L."/>
            <person name="Stange-Thomann N."/>
            <person name="Mauceli E."/>
            <person name="Bouneau L."/>
            <person name="Fischer C."/>
            <person name="Ozouf-Costaz C."/>
            <person name="Bernot A."/>
            <person name="Nicaud S."/>
            <person name="Jaffe D."/>
            <person name="Fisher S."/>
            <person name="Lutfalla G."/>
            <person name="Dossat C."/>
            <person name="Segurens B."/>
            <person name="Dasilva C."/>
            <person name="Salanoubat M."/>
            <person name="Levy M."/>
            <person name="Boudet N."/>
            <person name="Castellano S."/>
            <person name="Anthouard V."/>
            <person name="Jubin C."/>
            <person name="Castelli V."/>
            <person name="Katinka M."/>
            <person name="Vacherie B."/>
            <person name="Biemont C."/>
            <person name="Skalli Z."/>
            <person name="Cattolico L."/>
            <person name="Poulain J."/>
            <person name="De Berardinis V."/>
            <person name="Cruaud C."/>
            <person name="Duprat S."/>
            <person name="Brottier P."/>
            <person name="Coutanceau J.-P."/>
            <person name="Gouzy J."/>
            <person name="Parra G."/>
            <person name="Lardier G."/>
            <person name="Chapple C."/>
            <person name="McKernan K.J."/>
            <person name="McEwan P."/>
            <person name="Bosak S."/>
            <person name="Kellis M."/>
            <person name="Volff J.-N."/>
            <person name="Guigo R."/>
            <person name="Zody M.C."/>
            <person name="Mesirov J."/>
            <person name="Lindblad-Toh K."/>
            <person name="Birren B."/>
            <person name="Nusbaum C."/>
            <person name="Kahn D."/>
            <person name="Robinson-Rechavi M."/>
            <person name="Laudet V."/>
            <person name="Schachter V."/>
            <person name="Quetier F."/>
            <person name="Saurin W."/>
            <person name="Scarpelli C."/>
            <person name="Wincker P."/>
            <person name="Lander E.S."/>
            <person name="Weissenbach J."/>
            <person name="Roest Crollius H."/>
        </authorList>
    </citation>
    <scope>NUCLEOTIDE SEQUENCE [LARGE SCALE GENOMIC DNA]</scope>
</reference>
<accession>Q4T8Z1</accession>
<proteinExistence type="predicted"/>
<evidence type="ECO:0000256" key="1">
    <source>
        <dbReference type="ARBA" id="ARBA00022801"/>
    </source>
</evidence>
<dbReference type="InterPro" id="IPR039034">
    <property type="entry name" value="INPP4"/>
</dbReference>
<organism evidence="4">
    <name type="scientific">Tetraodon nigroviridis</name>
    <name type="common">Spotted green pufferfish</name>
    <name type="synonym">Chelonodon nigroviridis</name>
    <dbReference type="NCBI Taxonomy" id="99883"/>
    <lineage>
        <taxon>Eukaryota</taxon>
        <taxon>Metazoa</taxon>
        <taxon>Chordata</taxon>
        <taxon>Craniata</taxon>
        <taxon>Vertebrata</taxon>
        <taxon>Euteleostomi</taxon>
        <taxon>Actinopterygii</taxon>
        <taxon>Neopterygii</taxon>
        <taxon>Teleostei</taxon>
        <taxon>Neoteleostei</taxon>
        <taxon>Acanthomorphata</taxon>
        <taxon>Eupercaria</taxon>
        <taxon>Tetraodontiformes</taxon>
        <taxon>Tetradontoidea</taxon>
        <taxon>Tetraodontidae</taxon>
        <taxon>Tetraodon</taxon>
    </lineage>
</organism>
<feature type="region of interest" description="Disordered" evidence="3">
    <location>
        <begin position="1"/>
        <end position="23"/>
    </location>
</feature>
<name>Q4T8Z1_TETNG</name>
<dbReference type="PANTHER" id="PTHR12187">
    <property type="entry name" value="AGAP000124-PA"/>
    <property type="match status" value="1"/>
</dbReference>
<gene>
    <name evidence="4" type="ORF">GSTENG00005004001</name>
</gene>
<protein>
    <submittedName>
        <fullName evidence="4">(spotted green pufferfish) hypothetical protein</fullName>
    </submittedName>
</protein>
<evidence type="ECO:0000313" key="4">
    <source>
        <dbReference type="EMBL" id="CAF90641.1"/>
    </source>
</evidence>
<dbReference type="AlphaFoldDB" id="Q4T8Z1"/>
<evidence type="ECO:0000256" key="2">
    <source>
        <dbReference type="ARBA" id="ARBA00023098"/>
    </source>
</evidence>
<dbReference type="GO" id="GO:0016316">
    <property type="term" value="F:phosphatidylinositol-3,4-bisphosphate 4-phosphatase activity"/>
    <property type="evidence" value="ECO:0007669"/>
    <property type="project" value="InterPro"/>
</dbReference>
<dbReference type="OrthoDB" id="8947664at2759"/>
<dbReference type="KEGG" id="tng:GSTEN00005004G001"/>
<sequence>MDGKVKIQIEEENEEKTSEDKSPDLCAGLHASVHHKETTLLCAPLQRVYRFPTEDQRWLTVRDELSETPLSFSLPRQLLRVLVHEHRTRIQEIKDLGELPPQWERRRCDVIEHCNNLIGSYQETLVQLDRLSASCCLKLSSSKSDKHLQFVPTNLHSQRMEVITSDNTSEQRFLLFHIFD</sequence>
<dbReference type="EMBL" id="CAAE01007685">
    <property type="protein sequence ID" value="CAF90641.1"/>
    <property type="molecule type" value="Genomic_DNA"/>
</dbReference>
<keyword evidence="2" id="KW-0443">Lipid metabolism</keyword>